<sequence>MGIRIIKTAVAAVIAIYIATYFNLNFPLSAGLLAILGVDITKRRSLMNVLQRIVASVLGLLFASLLFDIIGFYIWMIGAYILLTYPILSKMKLKDGIVTSSVIVFHVFSQQSIHYEVILNEIWLLIIGLGSATLINLLYMPKVEKDLKSIRIQVESLLSEIFKQMSAHLKDNSSIWHGKELIEVEKKINEGLDLATRSSENNLFRQENGWLNYFQMRGRQIESVNKMVNLVAQVFESIPQGKMTAAVFDKLIKEVKEEYYSGRILDDLNHISEVFKEMDLPKTREEFEVRSAILQLCLELEDYLNIAKKEKKKFLSL</sequence>
<gene>
    <name evidence="8" type="ORF">ERL59_18565</name>
</gene>
<feature type="transmembrane region" description="Helical" evidence="6">
    <location>
        <begin position="122"/>
        <end position="139"/>
    </location>
</feature>
<dbReference type="Pfam" id="PF11728">
    <property type="entry name" value="ArAE_1_C"/>
    <property type="match status" value="1"/>
</dbReference>
<evidence type="ECO:0000313" key="9">
    <source>
        <dbReference type="Proteomes" id="UP000448943"/>
    </source>
</evidence>
<evidence type="ECO:0000313" key="8">
    <source>
        <dbReference type="EMBL" id="NBI30958.1"/>
    </source>
</evidence>
<dbReference type="PANTHER" id="PTHR40064:SF1">
    <property type="entry name" value="MEMBRANE PROTEIN"/>
    <property type="match status" value="1"/>
</dbReference>
<evidence type="ECO:0000256" key="4">
    <source>
        <dbReference type="ARBA" id="ARBA00022989"/>
    </source>
</evidence>
<dbReference type="InterPro" id="IPR010343">
    <property type="entry name" value="ArAE_1"/>
</dbReference>
<evidence type="ECO:0000256" key="3">
    <source>
        <dbReference type="ARBA" id="ARBA00022692"/>
    </source>
</evidence>
<dbReference type="Gene3D" id="1.20.120.940">
    <property type="entry name" value="Putative aromatic acid exporter, C-terminal domain"/>
    <property type="match status" value="1"/>
</dbReference>
<keyword evidence="3 6" id="KW-0812">Transmembrane</keyword>
<comment type="subcellular location">
    <subcellularLocation>
        <location evidence="1">Cell membrane</location>
        <topology evidence="1">Multi-pass membrane protein</topology>
    </subcellularLocation>
</comment>
<feature type="transmembrane region" description="Helical" evidence="6">
    <location>
        <begin position="12"/>
        <end position="36"/>
    </location>
</feature>
<evidence type="ECO:0000256" key="6">
    <source>
        <dbReference type="SAM" id="Phobius"/>
    </source>
</evidence>
<protein>
    <submittedName>
        <fullName evidence="8">Aromatic acid exporter family protein</fullName>
    </submittedName>
</protein>
<dbReference type="OrthoDB" id="357521at2"/>
<dbReference type="Proteomes" id="UP000448943">
    <property type="component" value="Unassembled WGS sequence"/>
</dbReference>
<dbReference type="InterPro" id="IPR052984">
    <property type="entry name" value="UPF0421"/>
</dbReference>
<feature type="domain" description="Putative aromatic acid exporter C-terminal" evidence="7">
    <location>
        <begin position="144"/>
        <end position="306"/>
    </location>
</feature>
<evidence type="ECO:0000256" key="5">
    <source>
        <dbReference type="ARBA" id="ARBA00023136"/>
    </source>
</evidence>
<dbReference type="InterPro" id="IPR038323">
    <property type="entry name" value="ArAE_1_C_sf"/>
</dbReference>
<keyword evidence="5 6" id="KW-0472">Membrane</keyword>
<proteinExistence type="predicted"/>
<dbReference type="Pfam" id="PF06081">
    <property type="entry name" value="ArAE_1"/>
    <property type="match status" value="1"/>
</dbReference>
<feature type="transmembrane region" description="Helical" evidence="6">
    <location>
        <begin position="57"/>
        <end position="83"/>
    </location>
</feature>
<keyword evidence="4 6" id="KW-1133">Transmembrane helix</keyword>
<evidence type="ECO:0000256" key="2">
    <source>
        <dbReference type="ARBA" id="ARBA00022475"/>
    </source>
</evidence>
<accession>A0A6N9Q7X2</accession>
<dbReference type="EMBL" id="SIJB01000047">
    <property type="protein sequence ID" value="NBI30958.1"/>
    <property type="molecule type" value="Genomic_DNA"/>
</dbReference>
<dbReference type="PANTHER" id="PTHR40064">
    <property type="entry name" value="MEMBRANE PROTEIN-RELATED"/>
    <property type="match status" value="1"/>
</dbReference>
<dbReference type="AlphaFoldDB" id="A0A6N9Q7X2"/>
<name>A0A6N9Q7X2_9BACL</name>
<evidence type="ECO:0000256" key="1">
    <source>
        <dbReference type="ARBA" id="ARBA00004651"/>
    </source>
</evidence>
<reference evidence="8 9" key="1">
    <citation type="submission" date="2019-01" db="EMBL/GenBank/DDBJ databases">
        <title>Chengkuizengella sp. nov., isolated from deep-sea sediment of East Pacific Ocean.</title>
        <authorList>
            <person name="Yang J."/>
            <person name="Lai Q."/>
            <person name="Shao Z."/>
        </authorList>
    </citation>
    <scope>NUCLEOTIDE SEQUENCE [LARGE SCALE GENOMIC DNA]</scope>
    <source>
        <strain evidence="8 9">YPA3-1-1</strain>
    </source>
</reference>
<dbReference type="GO" id="GO:0005886">
    <property type="term" value="C:plasma membrane"/>
    <property type="evidence" value="ECO:0007669"/>
    <property type="project" value="UniProtKB-SubCell"/>
</dbReference>
<evidence type="ECO:0000259" key="7">
    <source>
        <dbReference type="Pfam" id="PF11728"/>
    </source>
</evidence>
<keyword evidence="9" id="KW-1185">Reference proteome</keyword>
<dbReference type="RefSeq" id="WP_160647766.1">
    <property type="nucleotide sequence ID" value="NZ_SIJB01000047.1"/>
</dbReference>
<dbReference type="InterPro" id="IPR021062">
    <property type="entry name" value="ArAE_1_C"/>
</dbReference>
<keyword evidence="2" id="KW-1003">Cell membrane</keyword>
<comment type="caution">
    <text evidence="8">The sequence shown here is derived from an EMBL/GenBank/DDBJ whole genome shotgun (WGS) entry which is preliminary data.</text>
</comment>
<organism evidence="8 9">
    <name type="scientific">Chengkuizengella marina</name>
    <dbReference type="NCBI Taxonomy" id="2507566"/>
    <lineage>
        <taxon>Bacteria</taxon>
        <taxon>Bacillati</taxon>
        <taxon>Bacillota</taxon>
        <taxon>Bacilli</taxon>
        <taxon>Bacillales</taxon>
        <taxon>Paenibacillaceae</taxon>
        <taxon>Chengkuizengella</taxon>
    </lineage>
</organism>